<sequence length="205" mass="21369">MEDKQIAAPDLNSEAPEEKGALRRRKLLALSSSALIATSVSRPVWATGAACSPSALASVSASGVQEYQGCSKSAGFWKTEASNRQAEAWPMPATTPFNAVFTTPIVPAGATTPLYQGMTIGQVIAFGGNNPDPAPGNFAFGFHLIGALCNAFAFPASPAGGFSMTVDQVKALFNGLQGGDENDFQTVKGILEAANNEFDGDYSWL</sequence>
<keyword evidence="2" id="KW-1185">Reference proteome</keyword>
<dbReference type="EMBL" id="CP136864">
    <property type="protein sequence ID" value="WOJ95030.1"/>
    <property type="molecule type" value="Genomic_DNA"/>
</dbReference>
<proteinExistence type="predicted"/>
<accession>A0ABZ0I777</accession>
<name>A0ABZ0I777_9GAMM</name>
<evidence type="ECO:0000313" key="2">
    <source>
        <dbReference type="Proteomes" id="UP001626537"/>
    </source>
</evidence>
<protein>
    <submittedName>
        <fullName evidence="1">Uncharacterized protein</fullName>
    </submittedName>
</protein>
<organism evidence="1 2">
    <name type="scientific">Congregibacter variabilis</name>
    <dbReference type="NCBI Taxonomy" id="3081200"/>
    <lineage>
        <taxon>Bacteria</taxon>
        <taxon>Pseudomonadati</taxon>
        <taxon>Pseudomonadota</taxon>
        <taxon>Gammaproteobacteria</taxon>
        <taxon>Cellvibrionales</taxon>
        <taxon>Halieaceae</taxon>
        <taxon>Congregibacter</taxon>
    </lineage>
</organism>
<dbReference type="Proteomes" id="UP001626537">
    <property type="component" value="Chromosome"/>
</dbReference>
<gene>
    <name evidence="1" type="ORF">R0135_07630</name>
</gene>
<dbReference type="RefSeq" id="WP_407349663.1">
    <property type="nucleotide sequence ID" value="NZ_CP136864.1"/>
</dbReference>
<evidence type="ECO:0000313" key="1">
    <source>
        <dbReference type="EMBL" id="WOJ95030.1"/>
    </source>
</evidence>
<reference evidence="1 2" key="1">
    <citation type="submission" date="2023-10" db="EMBL/GenBank/DDBJ databases">
        <title>Two novel species belonging to the OM43/NOR5 clade.</title>
        <authorList>
            <person name="Park M."/>
        </authorList>
    </citation>
    <scope>NUCLEOTIDE SEQUENCE [LARGE SCALE GENOMIC DNA]</scope>
    <source>
        <strain evidence="1 2">IMCC43200</strain>
    </source>
</reference>